<sequence length="157" mass="18026">MDYSKDQFIYSLMRFKKSMVNLSTECEMQMNELAILSTIVGNCSAKGEGTNLDVHDIQIKLQITKPAVSYILNTLEKKNYIKREIDPKDRRKLSITATKEGCEAEKAFAKTYDQAWNTIIARFGEDDMKTLITLLGRLNDICEEFSTDKFCNDKNKT</sequence>
<organism evidence="2 3">
    <name type="scientific">Ohessyouella blattaphilus</name>
    <dbReference type="NCBI Taxonomy" id="2949333"/>
    <lineage>
        <taxon>Bacteria</taxon>
        <taxon>Bacillati</taxon>
        <taxon>Bacillota</taxon>
        <taxon>Clostridia</taxon>
        <taxon>Lachnospirales</taxon>
        <taxon>Lachnospiraceae</taxon>
        <taxon>Ohessyouella</taxon>
    </lineage>
</organism>
<dbReference type="Gene3D" id="1.10.10.10">
    <property type="entry name" value="Winged helix-like DNA-binding domain superfamily/Winged helix DNA-binding domain"/>
    <property type="match status" value="1"/>
</dbReference>
<comment type="caution">
    <text evidence="2">The sequence shown here is derived from an EMBL/GenBank/DDBJ whole genome shotgun (WGS) entry which is preliminary data.</text>
</comment>
<evidence type="ECO:0000259" key="1">
    <source>
        <dbReference type="PROSITE" id="PS50995"/>
    </source>
</evidence>
<evidence type="ECO:0000313" key="3">
    <source>
        <dbReference type="Proteomes" id="UP001523565"/>
    </source>
</evidence>
<proteinExistence type="predicted"/>
<dbReference type="RefSeq" id="WP_262068960.1">
    <property type="nucleotide sequence ID" value="NZ_JAMXOC010000009.1"/>
</dbReference>
<feature type="domain" description="HTH marR-type" evidence="1">
    <location>
        <begin position="5"/>
        <end position="140"/>
    </location>
</feature>
<dbReference type="InterPro" id="IPR039422">
    <property type="entry name" value="MarR/SlyA-like"/>
</dbReference>
<name>A0ABT1EHB1_9FIRM</name>
<dbReference type="PANTHER" id="PTHR33164:SF101">
    <property type="entry name" value="TRANSCRIPTIONAL REPRESSOR MPRA"/>
    <property type="match status" value="1"/>
</dbReference>
<dbReference type="InterPro" id="IPR000835">
    <property type="entry name" value="HTH_MarR-typ"/>
</dbReference>
<dbReference type="PRINTS" id="PR00598">
    <property type="entry name" value="HTHMARR"/>
</dbReference>
<keyword evidence="3" id="KW-1185">Reference proteome</keyword>
<dbReference type="EMBL" id="JAMZFV010000009">
    <property type="protein sequence ID" value="MCP1110078.1"/>
    <property type="molecule type" value="Genomic_DNA"/>
</dbReference>
<evidence type="ECO:0000313" key="2">
    <source>
        <dbReference type="EMBL" id="MCP1110078.1"/>
    </source>
</evidence>
<dbReference type="InterPro" id="IPR036390">
    <property type="entry name" value="WH_DNA-bd_sf"/>
</dbReference>
<dbReference type="SUPFAM" id="SSF46785">
    <property type="entry name" value="Winged helix' DNA-binding domain"/>
    <property type="match status" value="1"/>
</dbReference>
<dbReference type="Pfam" id="PF01047">
    <property type="entry name" value="MarR"/>
    <property type="match status" value="1"/>
</dbReference>
<dbReference type="PROSITE" id="PS50995">
    <property type="entry name" value="HTH_MARR_2"/>
    <property type="match status" value="1"/>
</dbReference>
<dbReference type="SMART" id="SM00347">
    <property type="entry name" value="HTH_MARR"/>
    <property type="match status" value="1"/>
</dbReference>
<gene>
    <name evidence="2" type="ORF">NK118_07420</name>
</gene>
<protein>
    <submittedName>
        <fullName evidence="2">MarR family transcriptional regulator</fullName>
    </submittedName>
</protein>
<dbReference type="InterPro" id="IPR036388">
    <property type="entry name" value="WH-like_DNA-bd_sf"/>
</dbReference>
<dbReference type="PANTHER" id="PTHR33164">
    <property type="entry name" value="TRANSCRIPTIONAL REGULATOR, MARR FAMILY"/>
    <property type="match status" value="1"/>
</dbReference>
<dbReference type="Proteomes" id="UP001523565">
    <property type="component" value="Unassembled WGS sequence"/>
</dbReference>
<accession>A0ABT1EHB1</accession>
<reference evidence="2 3" key="1">
    <citation type="journal article" date="2022" name="Genome Biol. Evol.">
        <title>Host diet, physiology and behaviors set the stage for Lachnospiraceae cladogenesis.</title>
        <authorList>
            <person name="Vera-Ponce De Leon A."/>
            <person name="Schneider M."/>
            <person name="Jahnes B.C."/>
            <person name="Sadowski V."/>
            <person name="Camuy-Velez L.A."/>
            <person name="Duan J."/>
            <person name="Sabree Z.L."/>
        </authorList>
    </citation>
    <scope>NUCLEOTIDE SEQUENCE [LARGE SCALE GENOMIC DNA]</scope>
    <source>
        <strain evidence="2 3">PAL227</strain>
    </source>
</reference>